<evidence type="ECO:0000259" key="3">
    <source>
        <dbReference type="PROSITE" id="PS51733"/>
    </source>
</evidence>
<keyword evidence="1 2" id="KW-0436">Ligase</keyword>
<dbReference type="GO" id="GO:0004077">
    <property type="term" value="F:biotin--[biotin carboxyl-carrier protein] ligase activity"/>
    <property type="evidence" value="ECO:0007669"/>
    <property type="project" value="UniProtKB-UniRule"/>
</dbReference>
<dbReference type="EMBL" id="VUNB01000002">
    <property type="protein sequence ID" value="MST68577.1"/>
    <property type="molecule type" value="Genomic_DNA"/>
</dbReference>
<feature type="domain" description="BPL/LPL catalytic" evidence="3">
    <location>
        <begin position="76"/>
        <end position="272"/>
    </location>
</feature>
<dbReference type="HAMAP" id="MF_00978">
    <property type="entry name" value="Bifunct_BirA"/>
    <property type="match status" value="1"/>
</dbReference>
<dbReference type="GO" id="GO:0005737">
    <property type="term" value="C:cytoplasm"/>
    <property type="evidence" value="ECO:0007669"/>
    <property type="project" value="TreeGrafter"/>
</dbReference>
<feature type="DNA-binding region" description="H-T-H motif" evidence="2">
    <location>
        <begin position="24"/>
        <end position="43"/>
    </location>
</feature>
<dbReference type="SUPFAM" id="SSF46785">
    <property type="entry name" value="Winged helix' DNA-binding domain"/>
    <property type="match status" value="1"/>
</dbReference>
<feature type="binding site" evidence="2">
    <location>
        <position position="122"/>
    </location>
    <ligand>
        <name>biotin</name>
        <dbReference type="ChEBI" id="CHEBI:57586"/>
    </ligand>
</feature>
<dbReference type="Gene3D" id="3.30.930.10">
    <property type="entry name" value="Bira Bifunctional Protein, Domain 2"/>
    <property type="match status" value="1"/>
</dbReference>
<dbReference type="PANTHER" id="PTHR12835:SF5">
    <property type="entry name" value="BIOTIN--PROTEIN LIGASE"/>
    <property type="match status" value="1"/>
</dbReference>
<dbReference type="GO" id="GO:0005524">
    <property type="term" value="F:ATP binding"/>
    <property type="evidence" value="ECO:0007669"/>
    <property type="project" value="UniProtKB-UniRule"/>
</dbReference>
<dbReference type="EC" id="6.3.4.15" evidence="2"/>
<dbReference type="Gene3D" id="1.10.10.10">
    <property type="entry name" value="Winged helix-like DNA-binding domain superfamily/Winged helix DNA-binding domain"/>
    <property type="match status" value="1"/>
</dbReference>
<keyword evidence="2" id="KW-0805">Transcription regulation</keyword>
<keyword evidence="2" id="KW-0804">Transcription</keyword>
<dbReference type="AlphaFoldDB" id="A0A6A8MB47"/>
<dbReference type="GO" id="GO:0003677">
    <property type="term" value="F:DNA binding"/>
    <property type="evidence" value="ECO:0007669"/>
    <property type="project" value="UniProtKB-UniRule"/>
</dbReference>
<comment type="similarity">
    <text evidence="2">Belongs to the biotin--protein ligase family.</text>
</comment>
<evidence type="ECO:0000256" key="2">
    <source>
        <dbReference type="HAMAP-Rule" id="MF_00978"/>
    </source>
</evidence>
<comment type="catalytic activity">
    <reaction evidence="2">
        <text>biotin + L-lysyl-[protein] + ATP = N(6)-biotinyl-L-lysyl-[protein] + AMP + diphosphate + H(+)</text>
        <dbReference type="Rhea" id="RHEA:11756"/>
        <dbReference type="Rhea" id="RHEA-COMP:9752"/>
        <dbReference type="Rhea" id="RHEA-COMP:10505"/>
        <dbReference type="ChEBI" id="CHEBI:15378"/>
        <dbReference type="ChEBI" id="CHEBI:29969"/>
        <dbReference type="ChEBI" id="CHEBI:30616"/>
        <dbReference type="ChEBI" id="CHEBI:33019"/>
        <dbReference type="ChEBI" id="CHEBI:57586"/>
        <dbReference type="ChEBI" id="CHEBI:83144"/>
        <dbReference type="ChEBI" id="CHEBI:456215"/>
        <dbReference type="EC" id="6.3.4.15"/>
    </reaction>
</comment>
<keyword evidence="2" id="KW-0238">DNA-binding</keyword>
<accession>A0A6A8MB47</accession>
<dbReference type="InterPro" id="IPR030855">
    <property type="entry name" value="Bifunct_BirA"/>
</dbReference>
<sequence>MSERSTREKVLWILSKAGGRPVSGSQLAGEMGLSRNAIWKAVKSLQDQGYEIQSLKGRGYVLRSSGNILSKALIDNRIRELSRENSVPVPRLIVLDSVDSTNTYCKSLDHPEIPAVVAAEEQTAGRGRRGRSFSSPAGSGLYFSFAFKPEFPLEDAMKVTAVSAAVTHQVLTEMTGKEIGIKWVNDLYIGRNMERRKITGILTEAVAGLEEGGIERIIIGTGINCFPWALPPELEGIAGSLWEEGEDHPGFTRNELLARLIVSMNREFTGKNSLDSDRWVDYYRSHCFVIGRKVLVETAGRPSYEAEVLDVDDNFQLVVRVLDGTEKGRRIYVSSGQVSLRPL</sequence>
<gene>
    <name evidence="2" type="primary">birA</name>
    <name evidence="4" type="ORF">FYJ66_03095</name>
</gene>
<dbReference type="InterPro" id="IPR004143">
    <property type="entry name" value="BPL_LPL_catalytic"/>
</dbReference>
<dbReference type="InterPro" id="IPR036388">
    <property type="entry name" value="WH-like_DNA-bd_sf"/>
</dbReference>
<dbReference type="GO" id="GO:0009249">
    <property type="term" value="P:protein lipoylation"/>
    <property type="evidence" value="ECO:0007669"/>
    <property type="project" value="UniProtKB-ARBA"/>
</dbReference>
<evidence type="ECO:0000256" key="1">
    <source>
        <dbReference type="ARBA" id="ARBA00022598"/>
    </source>
</evidence>
<dbReference type="InterPro" id="IPR013196">
    <property type="entry name" value="HTH_11"/>
</dbReference>
<dbReference type="Pfam" id="PF03099">
    <property type="entry name" value="BPL_LplA_LipB"/>
    <property type="match status" value="1"/>
</dbReference>
<organism evidence="4">
    <name type="scientific">Baileyella intestinalis</name>
    <dbReference type="NCBI Taxonomy" id="2606709"/>
    <lineage>
        <taxon>Bacteria</taxon>
        <taxon>Bacillati</taxon>
        <taxon>Bacillota</taxon>
        <taxon>Clostridia</taxon>
        <taxon>Peptostreptococcales</taxon>
        <taxon>Anaerovoracaceae</taxon>
        <taxon>Baileyella</taxon>
    </lineage>
</organism>
<dbReference type="NCBIfam" id="TIGR00121">
    <property type="entry name" value="birA_ligase"/>
    <property type="match status" value="1"/>
</dbReference>
<dbReference type="PROSITE" id="PS51733">
    <property type="entry name" value="BPL_LPL_CATALYTIC"/>
    <property type="match status" value="1"/>
</dbReference>
<keyword evidence="2" id="KW-0678">Repressor</keyword>
<comment type="caution">
    <text evidence="4">The sequence shown here is derived from an EMBL/GenBank/DDBJ whole genome shotgun (WGS) entry which is preliminary data.</text>
</comment>
<keyword evidence="2" id="KW-0547">Nucleotide-binding</keyword>
<dbReference type="InterPro" id="IPR004408">
    <property type="entry name" value="Biotin_CoA_COase_ligase"/>
</dbReference>
<name>A0A6A8MB47_9FIRM</name>
<dbReference type="Pfam" id="PF08279">
    <property type="entry name" value="HTH_11"/>
    <property type="match status" value="1"/>
</dbReference>
<protein>
    <recommendedName>
        <fullName evidence="2">Bifunctional ligase/repressor BirA</fullName>
    </recommendedName>
    <alternativeName>
        <fullName evidence="2">Biotin--[acetyl-CoA-carboxylase] ligase</fullName>
        <ecNumber evidence="2">6.3.4.15</ecNumber>
    </alternativeName>
    <alternativeName>
        <fullName evidence="2">Biotin--protein ligase</fullName>
    </alternativeName>
    <alternativeName>
        <fullName evidence="2">Biotin-[acetyl-CoA carboxylase] synthetase</fullName>
    </alternativeName>
</protein>
<feature type="binding site" evidence="2">
    <location>
        <begin position="126"/>
        <end position="128"/>
    </location>
    <ligand>
        <name>biotin</name>
        <dbReference type="ChEBI" id="CHEBI:57586"/>
    </ligand>
</feature>
<keyword evidence="2" id="KW-0092">Biotin</keyword>
<reference evidence="4" key="1">
    <citation type="submission" date="2019-09" db="EMBL/GenBank/DDBJ databases">
        <title>In-depth cultivation of the pig gut microbiome towards novel bacterial diversity and tailored functional studies.</title>
        <authorList>
            <person name="Wylensek D."/>
            <person name="Hitch T.C.A."/>
            <person name="Clavel T."/>
        </authorList>
    </citation>
    <scope>NUCLEOTIDE SEQUENCE</scope>
    <source>
        <strain evidence="4">RF-744-FAT-WT-3</strain>
    </source>
</reference>
<dbReference type="PANTHER" id="PTHR12835">
    <property type="entry name" value="BIOTIN PROTEIN LIGASE"/>
    <property type="match status" value="1"/>
</dbReference>
<dbReference type="InterPro" id="IPR036390">
    <property type="entry name" value="WH_DNA-bd_sf"/>
</dbReference>
<dbReference type="SUPFAM" id="SSF55681">
    <property type="entry name" value="Class II aaRS and biotin synthetases"/>
    <property type="match status" value="1"/>
</dbReference>
<comment type="function">
    <text evidence="2">Acts both as a biotin--[acetyl-CoA-carboxylase] ligase and a repressor.</text>
</comment>
<evidence type="ECO:0000313" key="4">
    <source>
        <dbReference type="EMBL" id="MST68577.1"/>
    </source>
</evidence>
<dbReference type="InterPro" id="IPR045864">
    <property type="entry name" value="aa-tRNA-synth_II/BPL/LPL"/>
</dbReference>
<keyword evidence="2" id="KW-0067">ATP-binding</keyword>
<comment type="caution">
    <text evidence="2">Lacks conserved residue(s) required for the propagation of feature annotation.</text>
</comment>
<dbReference type="RefSeq" id="WP_154572045.1">
    <property type="nucleotide sequence ID" value="NZ_VUNB01000002.1"/>
</dbReference>
<dbReference type="GO" id="GO:0006355">
    <property type="term" value="P:regulation of DNA-templated transcription"/>
    <property type="evidence" value="ECO:0007669"/>
    <property type="project" value="UniProtKB-UniRule"/>
</dbReference>
<feature type="binding site" evidence="2">
    <location>
        <begin position="100"/>
        <end position="102"/>
    </location>
    <ligand>
        <name>biotin</name>
        <dbReference type="ChEBI" id="CHEBI:57586"/>
    </ligand>
</feature>
<proteinExistence type="inferred from homology"/>
<dbReference type="GO" id="GO:0016740">
    <property type="term" value="F:transferase activity"/>
    <property type="evidence" value="ECO:0007669"/>
    <property type="project" value="UniProtKB-ARBA"/>
</dbReference>